<gene>
    <name evidence="1" type="ORF">MILVUS5_LOCUS18335</name>
</gene>
<dbReference type="EMBL" id="CASHSV030000109">
    <property type="protein sequence ID" value="CAJ2650529.1"/>
    <property type="molecule type" value="Genomic_DNA"/>
</dbReference>
<accession>A0ACB0K2P9</accession>
<sequence length="152" mass="16337">MDNCKIMVIWVLMMVVISNMNLISLVDAQVAPPCADKILPCMDYLNSTNPPDICCNPVKDVFDATQEACFCQLAIPGLLEGFGVKLSQALTVLHACGVNFDVNSCKASSPALSPSLVQQPPATPGSDEGGAATTVLIKLYFIPFIWVSMCFY</sequence>
<organism evidence="1 2">
    <name type="scientific">Trifolium pratense</name>
    <name type="common">Red clover</name>
    <dbReference type="NCBI Taxonomy" id="57577"/>
    <lineage>
        <taxon>Eukaryota</taxon>
        <taxon>Viridiplantae</taxon>
        <taxon>Streptophyta</taxon>
        <taxon>Embryophyta</taxon>
        <taxon>Tracheophyta</taxon>
        <taxon>Spermatophyta</taxon>
        <taxon>Magnoliopsida</taxon>
        <taxon>eudicotyledons</taxon>
        <taxon>Gunneridae</taxon>
        <taxon>Pentapetalae</taxon>
        <taxon>rosids</taxon>
        <taxon>fabids</taxon>
        <taxon>Fabales</taxon>
        <taxon>Fabaceae</taxon>
        <taxon>Papilionoideae</taxon>
        <taxon>50 kb inversion clade</taxon>
        <taxon>NPAAA clade</taxon>
        <taxon>Hologalegina</taxon>
        <taxon>IRL clade</taxon>
        <taxon>Trifolieae</taxon>
        <taxon>Trifolium</taxon>
    </lineage>
</organism>
<proteinExistence type="predicted"/>
<keyword evidence="2" id="KW-1185">Reference proteome</keyword>
<dbReference type="Proteomes" id="UP001177021">
    <property type="component" value="Unassembled WGS sequence"/>
</dbReference>
<evidence type="ECO:0000313" key="2">
    <source>
        <dbReference type="Proteomes" id="UP001177021"/>
    </source>
</evidence>
<name>A0ACB0K2P9_TRIPR</name>
<evidence type="ECO:0000313" key="1">
    <source>
        <dbReference type="EMBL" id="CAJ2650529.1"/>
    </source>
</evidence>
<protein>
    <submittedName>
        <fullName evidence="1">Uncharacterized protein</fullName>
    </submittedName>
</protein>
<comment type="caution">
    <text evidence="1">The sequence shown here is derived from an EMBL/GenBank/DDBJ whole genome shotgun (WGS) entry which is preliminary data.</text>
</comment>
<reference evidence="1" key="1">
    <citation type="submission" date="2023-10" db="EMBL/GenBank/DDBJ databases">
        <authorList>
            <person name="Rodriguez Cubillos JULIANA M."/>
            <person name="De Vega J."/>
        </authorList>
    </citation>
    <scope>NUCLEOTIDE SEQUENCE</scope>
</reference>